<dbReference type="Gene3D" id="3.30.60.220">
    <property type="match status" value="1"/>
</dbReference>
<accession>A0A7L0BPL3</accession>
<dbReference type="InterPro" id="IPR027417">
    <property type="entry name" value="P-loop_NTPase"/>
</dbReference>
<dbReference type="Proteomes" id="UP000519115">
    <property type="component" value="Unassembled WGS sequence"/>
</dbReference>
<feature type="domain" description="Helicase C-terminal" evidence="10">
    <location>
        <begin position="430"/>
        <end position="593"/>
    </location>
</feature>
<dbReference type="CDD" id="cd18787">
    <property type="entry name" value="SF2_C_DEAD"/>
    <property type="match status" value="1"/>
</dbReference>
<keyword evidence="5 12" id="KW-0347">Helicase</keyword>
<dbReference type="Pfam" id="PF00271">
    <property type="entry name" value="Helicase_C"/>
    <property type="match status" value="1"/>
</dbReference>
<dbReference type="InterPro" id="IPR007529">
    <property type="entry name" value="Znf_HIT"/>
</dbReference>
<evidence type="ECO:0000256" key="3">
    <source>
        <dbReference type="ARBA" id="ARBA00022741"/>
    </source>
</evidence>
<dbReference type="Pfam" id="PF00270">
    <property type="entry name" value="DEAD"/>
    <property type="match status" value="1"/>
</dbReference>
<dbReference type="InterPro" id="IPR011545">
    <property type="entry name" value="DEAD/DEAH_box_helicase_dom"/>
</dbReference>
<feature type="short sequence motif" description="Q motif" evidence="7">
    <location>
        <begin position="208"/>
        <end position="236"/>
    </location>
</feature>
<gene>
    <name evidence="12" type="primary">Ddx59</name>
    <name evidence="12" type="ORF">SPITYR_R14348</name>
</gene>
<name>A0A7L0BPL3_9AVES</name>
<dbReference type="Pfam" id="PF04438">
    <property type="entry name" value="zf-HIT"/>
    <property type="match status" value="1"/>
</dbReference>
<dbReference type="PROSITE" id="PS51194">
    <property type="entry name" value="HELICASE_CTER"/>
    <property type="match status" value="1"/>
</dbReference>
<dbReference type="Gene3D" id="3.40.50.300">
    <property type="entry name" value="P-loop containing nucleotide triphosphate hydrolases"/>
    <property type="match status" value="2"/>
</dbReference>
<proteinExistence type="inferred from homology"/>
<evidence type="ECO:0000256" key="2">
    <source>
        <dbReference type="ARBA" id="ARBA00012552"/>
    </source>
</evidence>
<evidence type="ECO:0000259" key="10">
    <source>
        <dbReference type="PROSITE" id="PS51194"/>
    </source>
</evidence>
<dbReference type="FunFam" id="3.30.60.220:FF:000001">
    <property type="entry name" value="Probable ATP-dependent RNA helicase DDX59"/>
    <property type="match status" value="1"/>
</dbReference>
<dbReference type="InterPro" id="IPR014014">
    <property type="entry name" value="RNA_helicase_DEAD_Q_motif"/>
</dbReference>
<dbReference type="CDD" id="cd23022">
    <property type="entry name" value="zf-HIT_DDX59"/>
    <property type="match status" value="1"/>
</dbReference>
<dbReference type="EMBL" id="VXAF01000183">
    <property type="protein sequence ID" value="NXJ49237.1"/>
    <property type="molecule type" value="Genomic_DNA"/>
</dbReference>
<dbReference type="SMART" id="SM00487">
    <property type="entry name" value="DEXDc"/>
    <property type="match status" value="1"/>
</dbReference>
<dbReference type="EC" id="3.6.4.13" evidence="2"/>
<dbReference type="PANTHER" id="PTHR47958">
    <property type="entry name" value="ATP-DEPENDENT RNA HELICASE DBP3"/>
    <property type="match status" value="1"/>
</dbReference>
<evidence type="ECO:0000256" key="8">
    <source>
        <dbReference type="SAM" id="MobiDB-lite"/>
    </source>
</evidence>
<feature type="region of interest" description="Disordered" evidence="8">
    <location>
        <begin position="1"/>
        <end position="32"/>
    </location>
</feature>
<dbReference type="SMART" id="SM00490">
    <property type="entry name" value="HELICc"/>
    <property type="match status" value="1"/>
</dbReference>
<evidence type="ECO:0000256" key="4">
    <source>
        <dbReference type="ARBA" id="ARBA00022801"/>
    </source>
</evidence>
<dbReference type="PROSITE" id="PS51195">
    <property type="entry name" value="Q_MOTIF"/>
    <property type="match status" value="1"/>
</dbReference>
<dbReference type="CDD" id="cd17962">
    <property type="entry name" value="DEADc_DDX59"/>
    <property type="match status" value="1"/>
</dbReference>
<dbReference type="GO" id="GO:0016787">
    <property type="term" value="F:hydrolase activity"/>
    <property type="evidence" value="ECO:0007669"/>
    <property type="project" value="UniProtKB-KW"/>
</dbReference>
<evidence type="ECO:0000259" key="9">
    <source>
        <dbReference type="PROSITE" id="PS51192"/>
    </source>
</evidence>
<dbReference type="GO" id="GO:0003724">
    <property type="term" value="F:RNA helicase activity"/>
    <property type="evidence" value="ECO:0007669"/>
    <property type="project" value="UniProtKB-EC"/>
</dbReference>
<dbReference type="GO" id="GO:0005524">
    <property type="term" value="F:ATP binding"/>
    <property type="evidence" value="ECO:0007669"/>
    <property type="project" value="UniProtKB-KW"/>
</dbReference>
<evidence type="ECO:0000313" key="13">
    <source>
        <dbReference type="Proteomes" id="UP000519115"/>
    </source>
</evidence>
<comment type="caution">
    <text evidence="12">The sequence shown here is derived from an EMBL/GenBank/DDBJ whole genome shotgun (WGS) entry which is preliminary data.</text>
</comment>
<dbReference type="GO" id="GO:0003676">
    <property type="term" value="F:nucleic acid binding"/>
    <property type="evidence" value="ECO:0007669"/>
    <property type="project" value="InterPro"/>
</dbReference>
<feature type="non-terminal residue" evidence="12">
    <location>
        <position position="633"/>
    </location>
</feature>
<keyword evidence="13" id="KW-1185">Reference proteome</keyword>
<dbReference type="InterPro" id="IPR014001">
    <property type="entry name" value="Helicase_ATP-bd"/>
</dbReference>
<feature type="region of interest" description="Disordered" evidence="8">
    <location>
        <begin position="74"/>
        <end position="102"/>
    </location>
</feature>
<keyword evidence="4" id="KW-0378">Hydrolase</keyword>
<keyword evidence="3" id="KW-0547">Nucleotide-binding</keyword>
<evidence type="ECO:0000256" key="1">
    <source>
        <dbReference type="ARBA" id="ARBA00009718"/>
    </source>
</evidence>
<feature type="non-terminal residue" evidence="12">
    <location>
        <position position="1"/>
    </location>
</feature>
<feature type="domain" description="Helicase ATP-binding" evidence="9">
    <location>
        <begin position="239"/>
        <end position="419"/>
    </location>
</feature>
<protein>
    <recommendedName>
        <fullName evidence="2">RNA helicase</fullName>
        <ecNumber evidence="2">3.6.4.13</ecNumber>
    </recommendedName>
</protein>
<dbReference type="InterPro" id="IPR001650">
    <property type="entry name" value="Helicase_C-like"/>
</dbReference>
<evidence type="ECO:0000259" key="11">
    <source>
        <dbReference type="PROSITE" id="PS51195"/>
    </source>
</evidence>
<organism evidence="12 13">
    <name type="scientific">Spizaetus tyrannus</name>
    <name type="common">black hawk-eagle</name>
    <dbReference type="NCBI Taxonomy" id="252798"/>
    <lineage>
        <taxon>Eukaryota</taxon>
        <taxon>Metazoa</taxon>
        <taxon>Chordata</taxon>
        <taxon>Craniata</taxon>
        <taxon>Vertebrata</taxon>
        <taxon>Euteleostomi</taxon>
        <taxon>Archelosauria</taxon>
        <taxon>Archosauria</taxon>
        <taxon>Dinosauria</taxon>
        <taxon>Saurischia</taxon>
        <taxon>Theropoda</taxon>
        <taxon>Coelurosauria</taxon>
        <taxon>Aves</taxon>
        <taxon>Neognathae</taxon>
        <taxon>Neoaves</taxon>
        <taxon>Telluraves</taxon>
        <taxon>Accipitrimorphae</taxon>
        <taxon>Accipitriformes</taxon>
        <taxon>Accipitridae</taxon>
        <taxon>Accipitrinae</taxon>
        <taxon>Spizaetus</taxon>
    </lineage>
</organism>
<evidence type="ECO:0000256" key="6">
    <source>
        <dbReference type="ARBA" id="ARBA00022840"/>
    </source>
</evidence>
<dbReference type="AlphaFoldDB" id="A0A7L0BPL3"/>
<dbReference type="PROSITE" id="PS51192">
    <property type="entry name" value="HELICASE_ATP_BIND_1"/>
    <property type="match status" value="1"/>
</dbReference>
<evidence type="ECO:0000256" key="5">
    <source>
        <dbReference type="ARBA" id="ARBA00022806"/>
    </source>
</evidence>
<comment type="similarity">
    <text evidence="1">Belongs to the DEAD box helicase family. DDX59 subfamily.</text>
</comment>
<feature type="domain" description="DEAD-box RNA helicase Q" evidence="11">
    <location>
        <begin position="208"/>
        <end position="236"/>
    </location>
</feature>
<sequence>MFLPRSVKVKRTADEDKNCTAKKNRLSSGGSLLEETTEFQDCKSDRTETSASKCNLNEVVQECTERIAGDLGVANTTSGKDNQNIDEDSSLEEPIKSFSKSQRWAEPGEPLCVVCGRYGEYICDKTDEDVCSLECKAKHLLQTQAKEKKLKSDQLTKAESQAETHLLSTPYFYKDHSFILGLRDEQIENLKLQLGIAVQGQQVPRPIVEFEHCGFPETLNHNLKNSGYEVPTPIQMQMIPVGLLGRDIVASADTGSGKTAAFLLPVIMKVLKEIETPSALILAPTRELAIQIERQAKELMAGLPNMRAVLLVGGLPLPPQLHRLKQSVKVRTIAWKDPVEIATPGRLLEILKQSSVQLHGIKIVVVDEVDTMLKMGFQQQVLDILEDISHDHQTILVSATIPAGIENLANQLLHNFVRITIGEKNLPCSNVRQIILWVEEPSKKKKLFEILNDKKLFKPPVLVFVDCKLGADLLSDAVHKITGLQCTAMHSEKSQVERTDILQGLLQEKYEVIVSTGVLGRGLDLVNVKLVVNFDMPSSMDEYVHQVGRAGRLGHSGTAITFINNNSKKLFWDVVKRVKPTGTILPPQLRNSPYLHDQKRREQQRLKQLQNSLVTGDNIMDIIRKHDKNNSQR</sequence>
<keyword evidence="6" id="KW-0067">ATP-binding</keyword>
<evidence type="ECO:0000313" key="12">
    <source>
        <dbReference type="EMBL" id="NXJ49237.1"/>
    </source>
</evidence>
<evidence type="ECO:0000256" key="7">
    <source>
        <dbReference type="PROSITE-ProRule" id="PRU00552"/>
    </source>
</evidence>
<reference evidence="12 13" key="1">
    <citation type="submission" date="2019-09" db="EMBL/GenBank/DDBJ databases">
        <title>Bird 10,000 Genomes (B10K) Project - Family phase.</title>
        <authorList>
            <person name="Zhang G."/>
        </authorList>
    </citation>
    <scope>NUCLEOTIDE SEQUENCE [LARGE SCALE GENOMIC DNA]</scope>
    <source>
        <strain evidence="12">B10K-DU-007-42</strain>
        <tissue evidence="12">Muscle</tissue>
    </source>
</reference>
<dbReference type="SUPFAM" id="SSF52540">
    <property type="entry name" value="P-loop containing nucleoside triphosphate hydrolases"/>
    <property type="match status" value="2"/>
</dbReference>